<gene>
    <name evidence="2" type="primary">LOC115227880</name>
    <name evidence="3" type="synonym">LOC115230696</name>
</gene>
<protein>
    <submittedName>
        <fullName evidence="2 3">Dynein intermediate chain 3, ciliary-like</fullName>
    </submittedName>
</protein>
<evidence type="ECO:0000313" key="1">
    <source>
        <dbReference type="Proteomes" id="UP000515154"/>
    </source>
</evidence>
<organism evidence="1 2">
    <name type="scientific">Octopus sinensis</name>
    <name type="common">East Asian common octopus</name>
    <dbReference type="NCBI Taxonomy" id="2607531"/>
    <lineage>
        <taxon>Eukaryota</taxon>
        <taxon>Metazoa</taxon>
        <taxon>Spiralia</taxon>
        <taxon>Lophotrochozoa</taxon>
        <taxon>Mollusca</taxon>
        <taxon>Cephalopoda</taxon>
        <taxon>Coleoidea</taxon>
        <taxon>Octopodiformes</taxon>
        <taxon>Octopoda</taxon>
        <taxon>Incirrata</taxon>
        <taxon>Octopodidae</taxon>
        <taxon>Octopus</taxon>
    </lineage>
</organism>
<dbReference type="RefSeq" id="XP_029654451.1">
    <property type="nucleotide sequence ID" value="XM_029798591.2"/>
</dbReference>
<evidence type="ECO:0000313" key="2">
    <source>
        <dbReference type="RefSeq" id="XP_029654451.1"/>
    </source>
</evidence>
<dbReference type="AlphaFoldDB" id="A0A6P7U0E6"/>
<reference evidence="2 3" key="1">
    <citation type="submission" date="2025-08" db="UniProtKB">
        <authorList>
            <consortium name="RefSeq"/>
        </authorList>
    </citation>
    <scope>IDENTIFICATION</scope>
</reference>
<dbReference type="Proteomes" id="UP000515154">
    <property type="component" value="Unplaced"/>
</dbReference>
<evidence type="ECO:0000313" key="3">
    <source>
        <dbReference type="RefSeq" id="XP_029656693.1"/>
    </source>
</evidence>
<proteinExistence type="predicted"/>
<sequence length="116" mass="13669">MEITYVYTKTRAEFGKQCIFTDKNPELIVDIKPKPEDKENFIEFNYCDKEVNHIPEISEHEVNTESFRTNNTGINHVEGGWPKDINCEDVDQIQRFRKKVEKDDVYITSVRNLSIV</sequence>
<keyword evidence="1" id="KW-1185">Reference proteome</keyword>
<dbReference type="KEGG" id="osn:115227880"/>
<dbReference type="RefSeq" id="XP_029656693.1">
    <property type="nucleotide sequence ID" value="XM_029800833.2"/>
</dbReference>
<dbReference type="KEGG" id="osn:115230696"/>
<name>A0A6P7U0E6_9MOLL</name>
<accession>A0A6P7U0E6</accession>